<dbReference type="GO" id="GO:0051082">
    <property type="term" value="F:unfolded protein binding"/>
    <property type="evidence" value="ECO:0007669"/>
    <property type="project" value="InterPro"/>
</dbReference>
<gene>
    <name evidence="6" type="primary">CCT2_1</name>
    <name evidence="6" type="ORF">FOZ63_003098</name>
</gene>
<evidence type="ECO:0000313" key="7">
    <source>
        <dbReference type="Proteomes" id="UP000553632"/>
    </source>
</evidence>
<dbReference type="SUPFAM" id="SSF48592">
    <property type="entry name" value="GroEL equatorial domain-like"/>
    <property type="match status" value="1"/>
</dbReference>
<keyword evidence="7" id="KW-1185">Reference proteome</keyword>
<evidence type="ECO:0000313" key="6">
    <source>
        <dbReference type="EMBL" id="KAF4745497.1"/>
    </source>
</evidence>
<dbReference type="Gene3D" id="3.50.7.10">
    <property type="entry name" value="GroEL"/>
    <property type="match status" value="1"/>
</dbReference>
<dbReference type="SUPFAM" id="SSF54849">
    <property type="entry name" value="GroEL-intermediate domain like"/>
    <property type="match status" value="1"/>
</dbReference>
<keyword evidence="2 5" id="KW-0547">Nucleotide-binding</keyword>
<reference evidence="6 7" key="1">
    <citation type="submission" date="2020-04" db="EMBL/GenBank/DDBJ databases">
        <title>Perkinsus olseni comparative genomics.</title>
        <authorList>
            <person name="Bogema D.R."/>
        </authorList>
    </citation>
    <scope>NUCLEOTIDE SEQUENCE [LARGE SCALE GENOMIC DNA]</scope>
    <source>
        <strain evidence="6 7">ATCC PRA-207</strain>
    </source>
</reference>
<dbReference type="InterPro" id="IPR027410">
    <property type="entry name" value="TCP-1-like_intermed_sf"/>
</dbReference>
<feature type="non-terminal residue" evidence="6">
    <location>
        <position position="297"/>
    </location>
</feature>
<sequence length="297" mass="32308">MATALGSSSIPGILASGASENRGENARLESFVGAIAIGDLVKTTLGPRGMDKILESMDKQGPRGKNVTVTNDGATILQSIWVDNPAAKILVDMSRTQDQQCGDGTTSVVVLAAEMLRRAEDLVTIQKLHPMVIIKGFRAALACARKTLDGCAFDNGKDEAKFREDLLAIARTTLSSKLLHYEKDKFAELAVDAVLRLKGRKTLDYIQVIKKPGASLRDSYLEDGFILEKRIGTGMPKKIQDCNVMIANTPMDTDKIKIYGARVKVDSLTSVQEIEAAEKEKMKDKVNRICDSGCNVF</sequence>
<evidence type="ECO:0000256" key="5">
    <source>
        <dbReference type="RuleBase" id="RU004187"/>
    </source>
</evidence>
<dbReference type="PROSITE" id="PS00751">
    <property type="entry name" value="TCP1_2"/>
    <property type="match status" value="1"/>
</dbReference>
<dbReference type="Proteomes" id="UP000553632">
    <property type="component" value="Unassembled WGS sequence"/>
</dbReference>
<dbReference type="EMBL" id="JABANO010010238">
    <property type="protein sequence ID" value="KAF4745497.1"/>
    <property type="molecule type" value="Genomic_DNA"/>
</dbReference>
<dbReference type="Gene3D" id="3.30.260.10">
    <property type="entry name" value="TCP-1-like chaperonin intermediate domain"/>
    <property type="match status" value="1"/>
</dbReference>
<keyword evidence="3 5" id="KW-0067">ATP-binding</keyword>
<dbReference type="InterPro" id="IPR027413">
    <property type="entry name" value="GROEL-like_equatorial_sf"/>
</dbReference>
<dbReference type="PROSITE" id="PS00750">
    <property type="entry name" value="TCP1_1"/>
    <property type="match status" value="1"/>
</dbReference>
<dbReference type="Gene3D" id="1.10.560.10">
    <property type="entry name" value="GroEL-like equatorial domain"/>
    <property type="match status" value="1"/>
</dbReference>
<dbReference type="InterPro" id="IPR002423">
    <property type="entry name" value="Cpn60/GroEL/TCP-1"/>
</dbReference>
<dbReference type="GO" id="GO:0016887">
    <property type="term" value="F:ATP hydrolysis activity"/>
    <property type="evidence" value="ECO:0007669"/>
    <property type="project" value="InterPro"/>
</dbReference>
<comment type="similarity">
    <text evidence="1 5">Belongs to the TCP-1 chaperonin family.</text>
</comment>
<dbReference type="Pfam" id="PF00118">
    <property type="entry name" value="Cpn60_TCP1"/>
    <property type="match status" value="1"/>
</dbReference>
<evidence type="ECO:0000256" key="4">
    <source>
        <dbReference type="ARBA" id="ARBA00023186"/>
    </source>
</evidence>
<evidence type="ECO:0000256" key="2">
    <source>
        <dbReference type="ARBA" id="ARBA00022741"/>
    </source>
</evidence>
<protein>
    <submittedName>
        <fullName evidence="6">T-complex protein 1 subunit beta</fullName>
    </submittedName>
</protein>
<dbReference type="InterPro" id="IPR002194">
    <property type="entry name" value="Chaperonin_TCP-1_CS"/>
</dbReference>
<evidence type="ECO:0000256" key="3">
    <source>
        <dbReference type="ARBA" id="ARBA00022840"/>
    </source>
</evidence>
<proteinExistence type="inferred from homology"/>
<name>A0A7J6TKX3_PEROL</name>
<dbReference type="PANTHER" id="PTHR11353">
    <property type="entry name" value="CHAPERONIN"/>
    <property type="match status" value="1"/>
</dbReference>
<keyword evidence="4 5" id="KW-0143">Chaperone</keyword>
<dbReference type="GO" id="GO:0140662">
    <property type="term" value="F:ATP-dependent protein folding chaperone"/>
    <property type="evidence" value="ECO:0007669"/>
    <property type="project" value="InterPro"/>
</dbReference>
<dbReference type="InterPro" id="IPR017998">
    <property type="entry name" value="Chaperone_TCP-1"/>
</dbReference>
<dbReference type="InterPro" id="IPR027409">
    <property type="entry name" value="GroEL-like_apical_dom_sf"/>
</dbReference>
<dbReference type="FunFam" id="3.30.260.10:FF:000025">
    <property type="entry name" value="Chaperonin containing TCP1 subunit 2"/>
    <property type="match status" value="1"/>
</dbReference>
<accession>A0A7J6TKX3</accession>
<dbReference type="SUPFAM" id="SSF52029">
    <property type="entry name" value="GroEL apical domain-like"/>
    <property type="match status" value="1"/>
</dbReference>
<organism evidence="6 7">
    <name type="scientific">Perkinsus olseni</name>
    <name type="common">Perkinsus atlanticus</name>
    <dbReference type="NCBI Taxonomy" id="32597"/>
    <lineage>
        <taxon>Eukaryota</taxon>
        <taxon>Sar</taxon>
        <taxon>Alveolata</taxon>
        <taxon>Perkinsozoa</taxon>
        <taxon>Perkinsea</taxon>
        <taxon>Perkinsida</taxon>
        <taxon>Perkinsidae</taxon>
        <taxon>Perkinsus</taxon>
    </lineage>
</organism>
<dbReference type="PRINTS" id="PR00304">
    <property type="entry name" value="TCOMPLEXTCP1"/>
</dbReference>
<dbReference type="OMA" id="WARMASF"/>
<dbReference type="AlphaFoldDB" id="A0A7J6TKX3"/>
<dbReference type="GO" id="GO:0005524">
    <property type="term" value="F:ATP binding"/>
    <property type="evidence" value="ECO:0007669"/>
    <property type="project" value="UniProtKB-KW"/>
</dbReference>
<comment type="caution">
    <text evidence="6">The sequence shown here is derived from an EMBL/GenBank/DDBJ whole genome shotgun (WGS) entry which is preliminary data.</text>
</comment>
<evidence type="ECO:0000256" key="1">
    <source>
        <dbReference type="ARBA" id="ARBA00008020"/>
    </source>
</evidence>